<dbReference type="RefSeq" id="WP_289271494.1">
    <property type="nucleotide sequence ID" value="NZ_OX365700.1"/>
</dbReference>
<dbReference type="SUPFAM" id="SSF82199">
    <property type="entry name" value="SET domain"/>
    <property type="match status" value="1"/>
</dbReference>
<dbReference type="PROSITE" id="PS50280">
    <property type="entry name" value="SET"/>
    <property type="match status" value="1"/>
</dbReference>
<evidence type="ECO:0000313" key="3">
    <source>
        <dbReference type="Proteomes" id="UP001179121"/>
    </source>
</evidence>
<dbReference type="Gene3D" id="2.170.270.10">
    <property type="entry name" value="SET domain"/>
    <property type="match status" value="1"/>
</dbReference>
<dbReference type="PANTHER" id="PTHR12350">
    <property type="entry name" value="HISTONE-LYSINE N-METHYLTRANSFERASE-RELATED"/>
    <property type="match status" value="1"/>
</dbReference>
<accession>A0AA86N3R4</accession>
<gene>
    <name evidence="2" type="ORF">DNFV4_04521</name>
</gene>
<dbReference type="KEGG" id="nti:DNFV4_04521"/>
<organism evidence="2 3">
    <name type="scientific">Nitrospira tepida</name>
    <dbReference type="NCBI Taxonomy" id="2973512"/>
    <lineage>
        <taxon>Bacteria</taxon>
        <taxon>Pseudomonadati</taxon>
        <taxon>Nitrospirota</taxon>
        <taxon>Nitrospiria</taxon>
        <taxon>Nitrospirales</taxon>
        <taxon>Nitrospiraceae</taxon>
        <taxon>Nitrospira</taxon>
    </lineage>
</organism>
<dbReference type="AlphaFoldDB" id="A0AA86N3R4"/>
<dbReference type="Pfam" id="PF00856">
    <property type="entry name" value="SET"/>
    <property type="match status" value="1"/>
</dbReference>
<reference evidence="2" key="1">
    <citation type="submission" date="2022-10" db="EMBL/GenBank/DDBJ databases">
        <authorList>
            <person name="Koch H."/>
        </authorList>
    </citation>
    <scope>NUCLEOTIDE SEQUENCE</scope>
    <source>
        <strain evidence="2">DNF</strain>
    </source>
</reference>
<dbReference type="PANTHER" id="PTHR12350:SF19">
    <property type="entry name" value="SET DOMAIN-CONTAINING PROTEIN"/>
    <property type="match status" value="1"/>
</dbReference>
<protein>
    <recommendedName>
        <fullName evidence="1">SET domain-containing protein</fullName>
    </recommendedName>
</protein>
<name>A0AA86N3R4_9BACT</name>
<evidence type="ECO:0000313" key="2">
    <source>
        <dbReference type="EMBL" id="CAI4034077.1"/>
    </source>
</evidence>
<sequence>MEARDLYIGNGPKGLGVYAGRTILPGERILTFTGPLIDFVGTLALGEREGDALQIGLDLYIYLDQPGRYVNHSCRPNAGIVEDRILVALSPIFPDDEICYDYSTTMKEDHWTMACLCGSPACRREIRDFTTLSPDLQQWYLGQGIVQRFLTPQPATVPHVQPLSLPEVSI</sequence>
<dbReference type="EMBL" id="OX365700">
    <property type="protein sequence ID" value="CAI4034077.1"/>
    <property type="molecule type" value="Genomic_DNA"/>
</dbReference>
<dbReference type="SMART" id="SM00317">
    <property type="entry name" value="SET"/>
    <property type="match status" value="1"/>
</dbReference>
<proteinExistence type="predicted"/>
<dbReference type="InterPro" id="IPR046341">
    <property type="entry name" value="SET_dom_sf"/>
</dbReference>
<feature type="domain" description="SET" evidence="1">
    <location>
        <begin position="4"/>
        <end position="103"/>
    </location>
</feature>
<keyword evidence="3" id="KW-1185">Reference proteome</keyword>
<dbReference type="InterPro" id="IPR053201">
    <property type="entry name" value="Flavunoidine_N-MTase"/>
</dbReference>
<evidence type="ECO:0000259" key="1">
    <source>
        <dbReference type="PROSITE" id="PS50280"/>
    </source>
</evidence>
<dbReference type="Proteomes" id="UP001179121">
    <property type="component" value="Chromosome"/>
</dbReference>
<dbReference type="InterPro" id="IPR001214">
    <property type="entry name" value="SET_dom"/>
</dbReference>